<sequence>MDTGHTAAQLLHFGLPLLGAVVLVAPETLRLYRKYGLSLAIAVGLCLTAMAFVWTSALRVTLLDAPRGIPLLGV</sequence>
<keyword evidence="3" id="KW-1185">Reference proteome</keyword>
<keyword evidence="1" id="KW-0472">Membrane</keyword>
<dbReference type="AlphaFoldDB" id="A0A7W6K344"/>
<dbReference type="Proteomes" id="UP000584824">
    <property type="component" value="Unassembled WGS sequence"/>
</dbReference>
<name>A0A7W6K344_9HYPH</name>
<evidence type="ECO:0000313" key="3">
    <source>
        <dbReference type="Proteomes" id="UP000584824"/>
    </source>
</evidence>
<dbReference type="EMBL" id="JACIDU010000007">
    <property type="protein sequence ID" value="MBB4103396.1"/>
    <property type="molecule type" value="Genomic_DNA"/>
</dbReference>
<reference evidence="2 3" key="1">
    <citation type="submission" date="2020-08" db="EMBL/GenBank/DDBJ databases">
        <title>Genomic Encyclopedia of Type Strains, Phase IV (KMG-IV): sequencing the most valuable type-strain genomes for metagenomic binning, comparative biology and taxonomic classification.</title>
        <authorList>
            <person name="Goeker M."/>
        </authorList>
    </citation>
    <scope>NUCLEOTIDE SEQUENCE [LARGE SCALE GENOMIC DNA]</scope>
    <source>
        <strain evidence="2 3">DSM 26385</strain>
    </source>
</reference>
<evidence type="ECO:0000313" key="2">
    <source>
        <dbReference type="EMBL" id="MBB4103396.1"/>
    </source>
</evidence>
<proteinExistence type="predicted"/>
<evidence type="ECO:0000256" key="1">
    <source>
        <dbReference type="SAM" id="Phobius"/>
    </source>
</evidence>
<feature type="transmembrane region" description="Helical" evidence="1">
    <location>
        <begin position="37"/>
        <end position="57"/>
    </location>
</feature>
<organism evidence="2 3">
    <name type="scientific">Allorhizobium borbori</name>
    <dbReference type="NCBI Taxonomy" id="485907"/>
    <lineage>
        <taxon>Bacteria</taxon>
        <taxon>Pseudomonadati</taxon>
        <taxon>Pseudomonadota</taxon>
        <taxon>Alphaproteobacteria</taxon>
        <taxon>Hyphomicrobiales</taxon>
        <taxon>Rhizobiaceae</taxon>
        <taxon>Rhizobium/Agrobacterium group</taxon>
        <taxon>Allorhizobium</taxon>
    </lineage>
</organism>
<keyword evidence="1" id="KW-0812">Transmembrane</keyword>
<feature type="transmembrane region" description="Helical" evidence="1">
    <location>
        <begin position="6"/>
        <end position="25"/>
    </location>
</feature>
<keyword evidence="1" id="KW-1133">Transmembrane helix</keyword>
<gene>
    <name evidence="2" type="ORF">GGQ66_001954</name>
</gene>
<protein>
    <submittedName>
        <fullName evidence="2">Sec-independent protein secretion pathway component TatC</fullName>
    </submittedName>
</protein>
<accession>A0A7W6K344</accession>
<comment type="caution">
    <text evidence="2">The sequence shown here is derived from an EMBL/GenBank/DDBJ whole genome shotgun (WGS) entry which is preliminary data.</text>
</comment>
<dbReference type="RefSeq" id="WP_183791901.1">
    <property type="nucleotide sequence ID" value="NZ_JACIDU010000007.1"/>
</dbReference>